<sequence length="448" mass="50527">MAQEAPEAQTEDKTDPHGDSHNHLGGLPSELFDKILFEINAIRDLAHFIATARFVYQRFRVQTRAVLFRVLQNELGPVLADARFLFVFPYSDPTDQLRYIEWIQLMANVYHGILGGSNTEDGMPIRGDALPHLEELKALCRALHQINFIADMYATARLASFDLGGGGGAPATAPLSPLERRRLVRSFYRRQILSNAWAATRRPKHWTLEDTAAISNSSTHQGEELGLLGTLEPWEMQQIDHADVFITRLCLALVHHSPQTANGAPGIPPRQFDELFAHLHRLVQFLQTHGGVAERAARDLAAAMELAHCARLRDEYVNPYQMTPLRLAWQADRAASFPDPVTDKWDRDGLVVPYVGDGLDLAPYGWLDALGGRYVKWFGEGLHSIPWLPTRQSHSQSSDQCNNALHLWRHAGFCLWDRKRVEALKGLGMFGGELYTGWVLNRLIERHD</sequence>
<comment type="caution">
    <text evidence="2">The sequence shown here is derived from an EMBL/GenBank/DDBJ whole genome shotgun (WGS) entry which is preliminary data.</text>
</comment>
<accession>A0AAN6PI25</accession>
<dbReference type="EMBL" id="MU854397">
    <property type="protein sequence ID" value="KAK4039571.1"/>
    <property type="molecule type" value="Genomic_DNA"/>
</dbReference>
<gene>
    <name evidence="2" type="ORF">C8A01DRAFT_46981</name>
</gene>
<organism evidence="2 3">
    <name type="scientific">Parachaetomium inaequale</name>
    <dbReference type="NCBI Taxonomy" id="2588326"/>
    <lineage>
        <taxon>Eukaryota</taxon>
        <taxon>Fungi</taxon>
        <taxon>Dikarya</taxon>
        <taxon>Ascomycota</taxon>
        <taxon>Pezizomycotina</taxon>
        <taxon>Sordariomycetes</taxon>
        <taxon>Sordariomycetidae</taxon>
        <taxon>Sordariales</taxon>
        <taxon>Chaetomiaceae</taxon>
        <taxon>Parachaetomium</taxon>
    </lineage>
</organism>
<feature type="compositionally biased region" description="Basic and acidic residues" evidence="1">
    <location>
        <begin position="10"/>
        <end position="22"/>
    </location>
</feature>
<reference evidence="3" key="1">
    <citation type="journal article" date="2023" name="Mol. Phylogenet. Evol.">
        <title>Genome-scale phylogeny and comparative genomics of the fungal order Sordariales.</title>
        <authorList>
            <person name="Hensen N."/>
            <person name="Bonometti L."/>
            <person name="Westerberg I."/>
            <person name="Brannstrom I.O."/>
            <person name="Guillou S."/>
            <person name="Cros-Aarteil S."/>
            <person name="Calhoun S."/>
            <person name="Haridas S."/>
            <person name="Kuo A."/>
            <person name="Mondo S."/>
            <person name="Pangilinan J."/>
            <person name="Riley R."/>
            <person name="LaButti K."/>
            <person name="Andreopoulos B."/>
            <person name="Lipzen A."/>
            <person name="Chen C."/>
            <person name="Yan M."/>
            <person name="Daum C."/>
            <person name="Ng V."/>
            <person name="Clum A."/>
            <person name="Steindorff A."/>
            <person name="Ohm R.A."/>
            <person name="Martin F."/>
            <person name="Silar P."/>
            <person name="Natvig D.O."/>
            <person name="Lalanne C."/>
            <person name="Gautier V."/>
            <person name="Ament-Velasquez S.L."/>
            <person name="Kruys A."/>
            <person name="Hutchinson M.I."/>
            <person name="Powell A.J."/>
            <person name="Barry K."/>
            <person name="Miller A.N."/>
            <person name="Grigoriev I.V."/>
            <person name="Debuchy R."/>
            <person name="Gladieux P."/>
            <person name="Hiltunen Thoren M."/>
            <person name="Johannesson H."/>
        </authorList>
    </citation>
    <scope>NUCLEOTIDE SEQUENCE [LARGE SCALE GENOMIC DNA]</scope>
    <source>
        <strain evidence="3">CBS 284.82</strain>
    </source>
</reference>
<protein>
    <submittedName>
        <fullName evidence="2">Uncharacterized protein</fullName>
    </submittedName>
</protein>
<proteinExistence type="predicted"/>
<dbReference type="Proteomes" id="UP001303115">
    <property type="component" value="Unassembled WGS sequence"/>
</dbReference>
<evidence type="ECO:0000313" key="2">
    <source>
        <dbReference type="EMBL" id="KAK4039571.1"/>
    </source>
</evidence>
<dbReference type="AlphaFoldDB" id="A0AAN6PI25"/>
<evidence type="ECO:0000313" key="3">
    <source>
        <dbReference type="Proteomes" id="UP001303115"/>
    </source>
</evidence>
<evidence type="ECO:0000256" key="1">
    <source>
        <dbReference type="SAM" id="MobiDB-lite"/>
    </source>
</evidence>
<keyword evidence="3" id="KW-1185">Reference proteome</keyword>
<feature type="region of interest" description="Disordered" evidence="1">
    <location>
        <begin position="1"/>
        <end position="23"/>
    </location>
</feature>
<name>A0AAN6PI25_9PEZI</name>